<evidence type="ECO:0000313" key="2">
    <source>
        <dbReference type="Proteomes" id="UP001280629"/>
    </source>
</evidence>
<dbReference type="RefSeq" id="WP_317935741.1">
    <property type="nucleotide sequence ID" value="NZ_JAUBDH010000005.1"/>
</dbReference>
<reference evidence="1 2" key="1">
    <citation type="submission" date="2023-06" db="EMBL/GenBank/DDBJ databases">
        <title>Sporosarcina sp. nov., isolated from Korean traditional fermented seafood 'Jeotgal'.</title>
        <authorList>
            <person name="Yang A.-I."/>
            <person name="Shin N.-R."/>
        </authorList>
    </citation>
    <scope>NUCLEOTIDE SEQUENCE [LARGE SCALE GENOMIC DNA]</scope>
    <source>
        <strain evidence="1 2">KCTC3840</strain>
    </source>
</reference>
<name>A0ABU4FZQ0_9BACL</name>
<accession>A0ABU4FZQ0</accession>
<protein>
    <submittedName>
        <fullName evidence="1">Transposase</fullName>
    </submittedName>
</protein>
<dbReference type="Proteomes" id="UP001280629">
    <property type="component" value="Unassembled WGS sequence"/>
</dbReference>
<evidence type="ECO:0000313" key="1">
    <source>
        <dbReference type="EMBL" id="MDW0110187.1"/>
    </source>
</evidence>
<proteinExistence type="predicted"/>
<sequence>MADGKYTMYVSVVHQSINMHQHDSPYEFEVQIPKDYVEIFNHLFDQTNELEFINFLRAHLPYVPYHYDRDNHKIDRRLHKVYALIHEFTDKDSQAFIEDLPFFRQPVTR</sequence>
<comment type="caution">
    <text evidence="1">The sequence shown here is derived from an EMBL/GenBank/DDBJ whole genome shotgun (WGS) entry which is preliminary data.</text>
</comment>
<organism evidence="1 2">
    <name type="scientific">Sporosarcina aquimarina</name>
    <dbReference type="NCBI Taxonomy" id="114975"/>
    <lineage>
        <taxon>Bacteria</taxon>
        <taxon>Bacillati</taxon>
        <taxon>Bacillota</taxon>
        <taxon>Bacilli</taxon>
        <taxon>Bacillales</taxon>
        <taxon>Caryophanaceae</taxon>
        <taxon>Sporosarcina</taxon>
    </lineage>
</organism>
<gene>
    <name evidence="1" type="ORF">QT716_09095</name>
</gene>
<dbReference type="EMBL" id="JAUBDH010000005">
    <property type="protein sequence ID" value="MDW0110187.1"/>
    <property type="molecule type" value="Genomic_DNA"/>
</dbReference>
<keyword evidence="2" id="KW-1185">Reference proteome</keyword>